<feature type="region of interest" description="Disordered" evidence="1">
    <location>
        <begin position="350"/>
        <end position="371"/>
    </location>
</feature>
<evidence type="ECO:0000256" key="1">
    <source>
        <dbReference type="SAM" id="MobiDB-lite"/>
    </source>
</evidence>
<dbReference type="GO" id="GO:0016787">
    <property type="term" value="F:hydrolase activity"/>
    <property type="evidence" value="ECO:0007669"/>
    <property type="project" value="InterPro"/>
</dbReference>
<gene>
    <name evidence="3" type="ORF">DOTSEDRAFT_164304</name>
</gene>
<evidence type="ECO:0000313" key="4">
    <source>
        <dbReference type="Proteomes" id="UP000016933"/>
    </source>
</evidence>
<reference evidence="3 4" key="2">
    <citation type="journal article" date="2012" name="PLoS Pathog.">
        <title>Diverse lifestyles and strategies of plant pathogenesis encoded in the genomes of eighteen Dothideomycetes fungi.</title>
        <authorList>
            <person name="Ohm R.A."/>
            <person name="Feau N."/>
            <person name="Henrissat B."/>
            <person name="Schoch C.L."/>
            <person name="Horwitz B.A."/>
            <person name="Barry K.W."/>
            <person name="Condon B.J."/>
            <person name="Copeland A.C."/>
            <person name="Dhillon B."/>
            <person name="Glaser F."/>
            <person name="Hesse C.N."/>
            <person name="Kosti I."/>
            <person name="LaButti K."/>
            <person name="Lindquist E.A."/>
            <person name="Lucas S."/>
            <person name="Salamov A.A."/>
            <person name="Bradshaw R.E."/>
            <person name="Ciuffetti L."/>
            <person name="Hamelin R.C."/>
            <person name="Kema G.H.J."/>
            <person name="Lawrence C."/>
            <person name="Scott J.A."/>
            <person name="Spatafora J.W."/>
            <person name="Turgeon B.G."/>
            <person name="de Wit P.J.G.M."/>
            <person name="Zhong S."/>
            <person name="Goodwin S.B."/>
            <person name="Grigoriev I.V."/>
        </authorList>
    </citation>
    <scope>NUCLEOTIDE SEQUENCE [LARGE SCALE GENOMIC DNA]</scope>
    <source>
        <strain evidence="4">NZE10 / CBS 128990</strain>
    </source>
</reference>
<evidence type="ECO:0000259" key="2">
    <source>
        <dbReference type="Pfam" id="PF07859"/>
    </source>
</evidence>
<dbReference type="InterPro" id="IPR013094">
    <property type="entry name" value="AB_hydrolase_3"/>
</dbReference>
<dbReference type="InterPro" id="IPR029058">
    <property type="entry name" value="AB_hydrolase_fold"/>
</dbReference>
<dbReference type="EMBL" id="KB446535">
    <property type="protein sequence ID" value="EME49698.1"/>
    <property type="molecule type" value="Genomic_DNA"/>
</dbReference>
<name>N1Q3A0_DOTSN</name>
<sequence length="390" mass="43220">MLRCRFRLRFDRTDGLNACRRFSVARKLPAKCESVQIPCQSNGSISLDVYEPLQSPVSASITGSVLLYLPRRSVQGDLADDVSNISALQSAVNAHIVRINYRAGDKAYFPTPVHDVIAGYDWVVSNLLPKRAITRVGRSEHVGRIAVCGELIGGGLATTLALTECRIGEPGIVAAAVNNPITDWVELDEITRNPTIADQELELETLLNHRDALFRKPEHFHDPFASPMLFFRSAGTEVPEHIEGEAIDEMEELSRLERVEYLREHGTIADMANLESLKTNMLGTKRRKATRRYPSRAVGLRLPAFRVTSGNGSVLSKSTTELAAQLQKSYDRQIDSGVLRNVFAVSKASPSDGMLQHEQHDGLGPWDGTESGRRRMQQVGEWLAHKLAIT</sequence>
<dbReference type="SUPFAM" id="SSF53474">
    <property type="entry name" value="alpha/beta-Hydrolases"/>
    <property type="match status" value="1"/>
</dbReference>
<dbReference type="OrthoDB" id="5396420at2759"/>
<dbReference type="HOGENOM" id="CLU_057635_0_0_1"/>
<dbReference type="STRING" id="675120.N1Q3A0"/>
<dbReference type="AlphaFoldDB" id="N1Q3A0"/>
<dbReference type="Gene3D" id="3.40.50.1820">
    <property type="entry name" value="alpha/beta hydrolase"/>
    <property type="match status" value="1"/>
</dbReference>
<evidence type="ECO:0000313" key="3">
    <source>
        <dbReference type="EMBL" id="EME49698.1"/>
    </source>
</evidence>
<feature type="domain" description="Alpha/beta hydrolase fold-3" evidence="2">
    <location>
        <begin position="85"/>
        <end position="229"/>
    </location>
</feature>
<reference evidence="4" key="1">
    <citation type="journal article" date="2012" name="PLoS Genet.">
        <title>The genomes of the fungal plant pathogens Cladosporium fulvum and Dothistroma septosporum reveal adaptation to different hosts and lifestyles but also signatures of common ancestry.</title>
        <authorList>
            <person name="de Wit P.J.G.M."/>
            <person name="van der Burgt A."/>
            <person name="Oekmen B."/>
            <person name="Stergiopoulos I."/>
            <person name="Abd-Elsalam K.A."/>
            <person name="Aerts A.L."/>
            <person name="Bahkali A.H."/>
            <person name="Beenen H.G."/>
            <person name="Chettri P."/>
            <person name="Cox M.P."/>
            <person name="Datema E."/>
            <person name="de Vries R.P."/>
            <person name="Dhillon B."/>
            <person name="Ganley A.R."/>
            <person name="Griffiths S.A."/>
            <person name="Guo Y."/>
            <person name="Hamelin R.C."/>
            <person name="Henrissat B."/>
            <person name="Kabir M.S."/>
            <person name="Jashni M.K."/>
            <person name="Kema G."/>
            <person name="Klaubauf S."/>
            <person name="Lapidus A."/>
            <person name="Levasseur A."/>
            <person name="Lindquist E."/>
            <person name="Mehrabi R."/>
            <person name="Ohm R.A."/>
            <person name="Owen T.J."/>
            <person name="Salamov A."/>
            <person name="Schwelm A."/>
            <person name="Schijlen E."/>
            <person name="Sun H."/>
            <person name="van den Burg H.A."/>
            <person name="van Ham R.C.H.J."/>
            <person name="Zhang S."/>
            <person name="Goodwin S.B."/>
            <person name="Grigoriev I.V."/>
            <person name="Collemare J."/>
            <person name="Bradshaw R.E."/>
        </authorList>
    </citation>
    <scope>NUCLEOTIDE SEQUENCE [LARGE SCALE GENOMIC DNA]</scope>
    <source>
        <strain evidence="4">NZE10 / CBS 128990</strain>
    </source>
</reference>
<dbReference type="Proteomes" id="UP000016933">
    <property type="component" value="Unassembled WGS sequence"/>
</dbReference>
<organism evidence="3 4">
    <name type="scientific">Dothistroma septosporum (strain NZE10 / CBS 128990)</name>
    <name type="common">Red band needle blight fungus</name>
    <name type="synonym">Mycosphaerella pini</name>
    <dbReference type="NCBI Taxonomy" id="675120"/>
    <lineage>
        <taxon>Eukaryota</taxon>
        <taxon>Fungi</taxon>
        <taxon>Dikarya</taxon>
        <taxon>Ascomycota</taxon>
        <taxon>Pezizomycotina</taxon>
        <taxon>Dothideomycetes</taxon>
        <taxon>Dothideomycetidae</taxon>
        <taxon>Mycosphaerellales</taxon>
        <taxon>Mycosphaerellaceae</taxon>
        <taxon>Dothistroma</taxon>
    </lineage>
</organism>
<accession>N1Q3A0</accession>
<dbReference type="Pfam" id="PF07859">
    <property type="entry name" value="Abhydrolase_3"/>
    <property type="match status" value="1"/>
</dbReference>
<keyword evidence="4" id="KW-1185">Reference proteome</keyword>
<proteinExistence type="predicted"/>
<dbReference type="OMA" id="SPIHFFR"/>
<dbReference type="eggNOG" id="ENOG502ST7S">
    <property type="taxonomic scope" value="Eukaryota"/>
</dbReference>
<protein>
    <recommendedName>
        <fullName evidence="2">Alpha/beta hydrolase fold-3 domain-containing protein</fullName>
    </recommendedName>
</protein>